<dbReference type="OrthoDB" id="5981864at2759"/>
<dbReference type="Gene3D" id="2.30.30.40">
    <property type="entry name" value="SH3 Domains"/>
    <property type="match status" value="1"/>
</dbReference>
<proteinExistence type="predicted"/>
<keyword evidence="5" id="KW-1185">Reference proteome</keyword>
<dbReference type="Pfam" id="PF00018">
    <property type="entry name" value="SH3_1"/>
    <property type="match status" value="1"/>
</dbReference>
<accession>A0A5B7EMS3</accession>
<reference evidence="4 5" key="1">
    <citation type="submission" date="2019-05" db="EMBL/GenBank/DDBJ databases">
        <title>Another draft genome of Portunus trituberculatus and its Hox gene families provides insights of decapod evolution.</title>
        <authorList>
            <person name="Jeong J.-H."/>
            <person name="Song I."/>
            <person name="Kim S."/>
            <person name="Choi T."/>
            <person name="Kim D."/>
            <person name="Ryu S."/>
            <person name="Kim W."/>
        </authorList>
    </citation>
    <scope>NUCLEOTIDE SEQUENCE [LARGE SCALE GENOMIC DNA]</scope>
    <source>
        <tissue evidence="4">Muscle</tissue>
    </source>
</reference>
<dbReference type="AlphaFoldDB" id="A0A5B7EMS3"/>
<dbReference type="SUPFAM" id="SSF50044">
    <property type="entry name" value="SH3-domain"/>
    <property type="match status" value="1"/>
</dbReference>
<protein>
    <recommendedName>
        <fullName evidence="3">SH3 domain-containing protein</fullName>
    </recommendedName>
</protein>
<evidence type="ECO:0000313" key="4">
    <source>
        <dbReference type="EMBL" id="MPC33704.1"/>
    </source>
</evidence>
<dbReference type="InterPro" id="IPR036028">
    <property type="entry name" value="SH3-like_dom_sf"/>
</dbReference>
<keyword evidence="1 2" id="KW-0728">SH3 domain</keyword>
<evidence type="ECO:0000259" key="3">
    <source>
        <dbReference type="PROSITE" id="PS50002"/>
    </source>
</evidence>
<dbReference type="PROSITE" id="PS50002">
    <property type="entry name" value="SH3"/>
    <property type="match status" value="1"/>
</dbReference>
<evidence type="ECO:0000256" key="2">
    <source>
        <dbReference type="PROSITE-ProRule" id="PRU00192"/>
    </source>
</evidence>
<evidence type="ECO:0000256" key="1">
    <source>
        <dbReference type="ARBA" id="ARBA00022443"/>
    </source>
</evidence>
<sequence length="67" mass="7810">MLREGTIEDDESYSVFRDKDIALQIFGKSEILEAIAQFDFLARSERELSFNKGDVLVLHSQSWTEKR</sequence>
<name>A0A5B7EMS3_PORTR</name>
<gene>
    <name evidence="4" type="ORF">E2C01_027063</name>
</gene>
<dbReference type="Proteomes" id="UP000324222">
    <property type="component" value="Unassembled WGS sequence"/>
</dbReference>
<dbReference type="EMBL" id="VSRR010002886">
    <property type="protein sequence ID" value="MPC33704.1"/>
    <property type="molecule type" value="Genomic_DNA"/>
</dbReference>
<feature type="domain" description="SH3" evidence="3">
    <location>
        <begin position="29"/>
        <end position="67"/>
    </location>
</feature>
<comment type="caution">
    <text evidence="4">The sequence shown here is derived from an EMBL/GenBank/DDBJ whole genome shotgun (WGS) entry which is preliminary data.</text>
</comment>
<evidence type="ECO:0000313" key="5">
    <source>
        <dbReference type="Proteomes" id="UP000324222"/>
    </source>
</evidence>
<dbReference type="InterPro" id="IPR001452">
    <property type="entry name" value="SH3_domain"/>
</dbReference>
<organism evidence="4 5">
    <name type="scientific">Portunus trituberculatus</name>
    <name type="common">Swimming crab</name>
    <name type="synonym">Neptunus trituberculatus</name>
    <dbReference type="NCBI Taxonomy" id="210409"/>
    <lineage>
        <taxon>Eukaryota</taxon>
        <taxon>Metazoa</taxon>
        <taxon>Ecdysozoa</taxon>
        <taxon>Arthropoda</taxon>
        <taxon>Crustacea</taxon>
        <taxon>Multicrustacea</taxon>
        <taxon>Malacostraca</taxon>
        <taxon>Eumalacostraca</taxon>
        <taxon>Eucarida</taxon>
        <taxon>Decapoda</taxon>
        <taxon>Pleocyemata</taxon>
        <taxon>Brachyura</taxon>
        <taxon>Eubrachyura</taxon>
        <taxon>Portunoidea</taxon>
        <taxon>Portunidae</taxon>
        <taxon>Portuninae</taxon>
        <taxon>Portunus</taxon>
    </lineage>
</organism>